<feature type="compositionally biased region" description="Pro residues" evidence="6">
    <location>
        <begin position="80"/>
        <end position="102"/>
    </location>
</feature>
<keyword evidence="4 5" id="KW-0539">Nucleus</keyword>
<dbReference type="InterPro" id="IPR004806">
    <property type="entry name" value="Rad23"/>
</dbReference>
<keyword evidence="1" id="KW-0677">Repeat</keyword>
<feature type="domain" description="UBA" evidence="7">
    <location>
        <begin position="326"/>
        <end position="366"/>
    </location>
</feature>
<comment type="caution">
    <text evidence="9">The sequence shown here is derived from an EMBL/GenBank/DDBJ whole genome shotgun (WGS) entry which is preliminary data.</text>
</comment>
<dbReference type="GO" id="GO:0005654">
    <property type="term" value="C:nucleoplasm"/>
    <property type="evidence" value="ECO:0007669"/>
    <property type="project" value="TreeGrafter"/>
</dbReference>
<feature type="region of interest" description="Disordered" evidence="6">
    <location>
        <begin position="173"/>
        <end position="231"/>
    </location>
</feature>
<evidence type="ECO:0000256" key="4">
    <source>
        <dbReference type="ARBA" id="ARBA00023242"/>
    </source>
</evidence>
<feature type="region of interest" description="Disordered" evidence="6">
    <location>
        <begin position="80"/>
        <end position="106"/>
    </location>
</feature>
<evidence type="ECO:0000313" key="10">
    <source>
        <dbReference type="Proteomes" id="UP000186817"/>
    </source>
</evidence>
<dbReference type="SMART" id="SM00165">
    <property type="entry name" value="UBA"/>
    <property type="match status" value="2"/>
</dbReference>
<evidence type="ECO:0000256" key="6">
    <source>
        <dbReference type="SAM" id="MobiDB-lite"/>
    </source>
</evidence>
<proteinExistence type="inferred from homology"/>
<dbReference type="GO" id="GO:0031593">
    <property type="term" value="F:polyubiquitin modification-dependent protein binding"/>
    <property type="evidence" value="ECO:0007669"/>
    <property type="project" value="UniProtKB-UniRule"/>
</dbReference>
<dbReference type="InterPro" id="IPR009060">
    <property type="entry name" value="UBA-like_sf"/>
</dbReference>
<dbReference type="GO" id="GO:0070628">
    <property type="term" value="F:proteasome binding"/>
    <property type="evidence" value="ECO:0007669"/>
    <property type="project" value="TreeGrafter"/>
</dbReference>
<keyword evidence="9" id="KW-0675">Receptor</keyword>
<feature type="compositionally biased region" description="Low complexity" evidence="6">
    <location>
        <begin position="173"/>
        <end position="209"/>
    </location>
</feature>
<protein>
    <recommendedName>
        <fullName evidence="5">UV excision repair protein RAD23</fullName>
    </recommendedName>
</protein>
<dbReference type="Pfam" id="PF00240">
    <property type="entry name" value="ubiquitin"/>
    <property type="match status" value="1"/>
</dbReference>
<comment type="similarity">
    <text evidence="5">Belongs to the RAD23 family.</text>
</comment>
<dbReference type="FunFam" id="1.10.8.10:FF:000003">
    <property type="entry name" value="UV excision repair protein RAD23 homolog"/>
    <property type="match status" value="1"/>
</dbReference>
<dbReference type="InterPro" id="IPR029071">
    <property type="entry name" value="Ubiquitin-like_domsf"/>
</dbReference>
<dbReference type="GO" id="GO:0005829">
    <property type="term" value="C:cytosol"/>
    <property type="evidence" value="ECO:0007669"/>
    <property type="project" value="TreeGrafter"/>
</dbReference>
<feature type="domain" description="Ubiquitin-like" evidence="8">
    <location>
        <begin position="3"/>
        <end position="79"/>
    </location>
</feature>
<name>A0A1Q9CZV8_SYMMI</name>
<dbReference type="CDD" id="cd01805">
    <property type="entry name" value="Ubl_Rad23"/>
    <property type="match status" value="1"/>
</dbReference>
<dbReference type="AlphaFoldDB" id="A0A1Q9CZV8"/>
<gene>
    <name evidence="9" type="primary">RAD23B</name>
    <name evidence="9" type="ORF">AK812_SmicGene30198</name>
</gene>
<evidence type="ECO:0000256" key="3">
    <source>
        <dbReference type="ARBA" id="ARBA00023204"/>
    </source>
</evidence>
<comment type="function">
    <text evidence="5">Multiubiquitin chain receptor involved in modulation of proteasomal degradation. Involved in nucleotide excision repair.</text>
</comment>
<dbReference type="GO" id="GO:0006289">
    <property type="term" value="P:nucleotide-excision repair"/>
    <property type="evidence" value="ECO:0007669"/>
    <property type="project" value="UniProtKB-UniRule"/>
</dbReference>
<dbReference type="Proteomes" id="UP000186817">
    <property type="component" value="Unassembled WGS sequence"/>
</dbReference>
<dbReference type="SMART" id="SM00213">
    <property type="entry name" value="UBQ"/>
    <property type="match status" value="1"/>
</dbReference>
<reference evidence="9 10" key="1">
    <citation type="submission" date="2016-02" db="EMBL/GenBank/DDBJ databases">
        <title>Genome analysis of coral dinoflagellate symbionts highlights evolutionary adaptations to a symbiotic lifestyle.</title>
        <authorList>
            <person name="Aranda M."/>
            <person name="Li Y."/>
            <person name="Liew Y.J."/>
            <person name="Baumgarten S."/>
            <person name="Simakov O."/>
            <person name="Wilson M."/>
            <person name="Piel J."/>
            <person name="Ashoor H."/>
            <person name="Bougouffa S."/>
            <person name="Bajic V.B."/>
            <person name="Ryu T."/>
            <person name="Ravasi T."/>
            <person name="Bayer T."/>
            <person name="Micklem G."/>
            <person name="Kim H."/>
            <person name="Bhak J."/>
            <person name="Lajeunesse T.C."/>
            <person name="Voolstra C.R."/>
        </authorList>
    </citation>
    <scope>NUCLEOTIDE SEQUENCE [LARGE SCALE GENOMIC DNA]</scope>
    <source>
        <strain evidence="9 10">CCMP2467</strain>
    </source>
</reference>
<evidence type="ECO:0000256" key="2">
    <source>
        <dbReference type="ARBA" id="ARBA00022763"/>
    </source>
</evidence>
<dbReference type="Gene3D" id="1.10.10.540">
    <property type="entry name" value="XPC-binding domain"/>
    <property type="match status" value="1"/>
</dbReference>
<keyword evidence="10" id="KW-1185">Reference proteome</keyword>
<evidence type="ECO:0000259" key="8">
    <source>
        <dbReference type="PROSITE" id="PS50053"/>
    </source>
</evidence>
<evidence type="ECO:0000256" key="5">
    <source>
        <dbReference type="RuleBase" id="RU367049"/>
    </source>
</evidence>
<dbReference type="EMBL" id="LSRX01000813">
    <property type="protein sequence ID" value="OLP88453.1"/>
    <property type="molecule type" value="Genomic_DNA"/>
</dbReference>
<evidence type="ECO:0000259" key="7">
    <source>
        <dbReference type="PROSITE" id="PS50030"/>
    </source>
</evidence>
<dbReference type="PROSITE" id="PS50053">
    <property type="entry name" value="UBIQUITIN_2"/>
    <property type="match status" value="1"/>
</dbReference>
<feature type="compositionally biased region" description="Gly residues" evidence="6">
    <location>
        <begin position="216"/>
        <end position="229"/>
    </location>
</feature>
<dbReference type="InterPro" id="IPR015940">
    <property type="entry name" value="UBA"/>
</dbReference>
<keyword evidence="3 5" id="KW-0234">DNA repair</keyword>
<dbReference type="PRINTS" id="PR01839">
    <property type="entry name" value="RAD23PROTEIN"/>
</dbReference>
<keyword evidence="5" id="KW-0963">Cytoplasm</keyword>
<dbReference type="OrthoDB" id="419317at2759"/>
<dbReference type="FunFam" id="1.10.8.10:FF:000002">
    <property type="entry name" value="UV excision repair protein RAD23 homolog"/>
    <property type="match status" value="1"/>
</dbReference>
<dbReference type="Gene3D" id="1.10.8.10">
    <property type="entry name" value="DNA helicase RuvA subunit, C-terminal domain"/>
    <property type="match status" value="2"/>
</dbReference>
<dbReference type="InterPro" id="IPR000626">
    <property type="entry name" value="Ubiquitin-like_dom"/>
</dbReference>
<sequence>MSQKVTCRPLKGDTFTVEVSDEATVADLKKSICEKFPEMLAEQQKLIHQGKILVDETHVKDIGIKEGEFVVVMVAKAKPPPTPAPAPAPAPAAAPAPTPAPASAPAAPAAVDAGAAAAATVVGGTAAESTVQQLMEMGFDRPQVERCLQAAFGNPDRAVEYLMSGIPAGVGMAAPEAEGGEPAPTTPGGEAPAPATGGGPAPAMTGAFPAMPPPGAGRGGGGGGGGGGNLAALEELRNHPRLPELAAAVAADPNVLPQIIMALQQSNPELVQAIRANPQEFMRLLQGGAAPAGGEQDPVAAMLAAAQGGAGGGAPGAGQQVVRLTPEEGEAVRRLTELGFDRGMAVQAYLACDKNEELAANFLFENQMMED</sequence>
<dbReference type="SUPFAM" id="SSF101238">
    <property type="entry name" value="XPC-binding domain"/>
    <property type="match status" value="1"/>
</dbReference>
<evidence type="ECO:0000256" key="1">
    <source>
        <dbReference type="ARBA" id="ARBA00022737"/>
    </source>
</evidence>
<dbReference type="Pfam" id="PF09280">
    <property type="entry name" value="XPC-binding"/>
    <property type="match status" value="1"/>
</dbReference>
<dbReference type="CDD" id="cd14281">
    <property type="entry name" value="UBA2_Rad23_like"/>
    <property type="match status" value="1"/>
</dbReference>
<dbReference type="PANTHER" id="PTHR10621:SF0">
    <property type="entry name" value="UV EXCISION REPAIR PROTEIN RAD23"/>
    <property type="match status" value="1"/>
</dbReference>
<dbReference type="PROSITE" id="PS50030">
    <property type="entry name" value="UBA"/>
    <property type="match status" value="2"/>
</dbReference>
<dbReference type="InterPro" id="IPR036353">
    <property type="entry name" value="XPC-bd_sf"/>
</dbReference>
<dbReference type="GO" id="GO:0043130">
    <property type="term" value="F:ubiquitin binding"/>
    <property type="evidence" value="ECO:0007669"/>
    <property type="project" value="UniProtKB-UniRule"/>
</dbReference>
<dbReference type="Gene3D" id="3.10.20.90">
    <property type="entry name" value="Phosphatidylinositol 3-kinase Catalytic Subunit, Chain A, domain 1"/>
    <property type="match status" value="1"/>
</dbReference>
<dbReference type="GO" id="GO:0043161">
    <property type="term" value="P:proteasome-mediated ubiquitin-dependent protein catabolic process"/>
    <property type="evidence" value="ECO:0007669"/>
    <property type="project" value="UniProtKB-UniRule"/>
</dbReference>
<dbReference type="SUPFAM" id="SSF54236">
    <property type="entry name" value="Ubiquitin-like"/>
    <property type="match status" value="1"/>
</dbReference>
<comment type="subcellular location">
    <subcellularLocation>
        <location evidence="5">Nucleus</location>
    </subcellularLocation>
    <subcellularLocation>
        <location evidence="5">Cytoplasm</location>
    </subcellularLocation>
</comment>
<dbReference type="OMA" id="PHMLEPI"/>
<dbReference type="PANTHER" id="PTHR10621">
    <property type="entry name" value="UV EXCISION REPAIR PROTEIN RAD23"/>
    <property type="match status" value="1"/>
</dbReference>
<dbReference type="InterPro" id="IPR015360">
    <property type="entry name" value="XPC-bd"/>
</dbReference>
<organism evidence="9 10">
    <name type="scientific">Symbiodinium microadriaticum</name>
    <name type="common">Dinoflagellate</name>
    <name type="synonym">Zooxanthella microadriatica</name>
    <dbReference type="NCBI Taxonomy" id="2951"/>
    <lineage>
        <taxon>Eukaryota</taxon>
        <taxon>Sar</taxon>
        <taxon>Alveolata</taxon>
        <taxon>Dinophyceae</taxon>
        <taxon>Suessiales</taxon>
        <taxon>Symbiodiniaceae</taxon>
        <taxon>Symbiodinium</taxon>
    </lineage>
</organism>
<accession>A0A1Q9CZV8</accession>
<dbReference type="Pfam" id="PF00627">
    <property type="entry name" value="UBA"/>
    <property type="match status" value="2"/>
</dbReference>
<feature type="domain" description="UBA" evidence="7">
    <location>
        <begin position="125"/>
        <end position="165"/>
    </location>
</feature>
<evidence type="ECO:0000313" key="9">
    <source>
        <dbReference type="EMBL" id="OLP88453.1"/>
    </source>
</evidence>
<dbReference type="GO" id="GO:0003684">
    <property type="term" value="F:damaged DNA binding"/>
    <property type="evidence" value="ECO:0007669"/>
    <property type="project" value="UniProtKB-UniRule"/>
</dbReference>
<keyword evidence="2 5" id="KW-0227">DNA damage</keyword>
<dbReference type="SUPFAM" id="SSF46934">
    <property type="entry name" value="UBA-like"/>
    <property type="match status" value="2"/>
</dbReference>